<evidence type="ECO:0000313" key="1">
    <source>
        <dbReference type="EMBL" id="KAG0000994.1"/>
    </source>
</evidence>
<dbReference type="EMBL" id="JAAAID010003081">
    <property type="protein sequence ID" value="KAG0000994.1"/>
    <property type="molecule type" value="Genomic_DNA"/>
</dbReference>
<sequence length="126" mass="14468">MKSFEDYVIEDTHNHTSFNKQYGCFLSYIGRLQQRGDETAHNYIINIGQLRAEYNRLLLQGTAAISRKSTSAIINESIEHYTYDSVQFNGGARVDLPRPIYLRMESRELFLITVPTPTLAPEHADN</sequence>
<keyword evidence="2" id="KW-1185">Reference proteome</keyword>
<accession>A0A9P6MHC7</accession>
<dbReference type="Proteomes" id="UP000703661">
    <property type="component" value="Unassembled WGS sequence"/>
</dbReference>
<reference evidence="1" key="1">
    <citation type="journal article" date="2020" name="Fungal Divers.">
        <title>Resolving the Mortierellaceae phylogeny through synthesis of multi-gene phylogenetics and phylogenomics.</title>
        <authorList>
            <person name="Vandepol N."/>
            <person name="Liber J."/>
            <person name="Desiro A."/>
            <person name="Na H."/>
            <person name="Kennedy M."/>
            <person name="Barry K."/>
            <person name="Grigoriev I.V."/>
            <person name="Miller A.N."/>
            <person name="O'Donnell K."/>
            <person name="Stajich J.E."/>
            <person name="Bonito G."/>
        </authorList>
    </citation>
    <scope>NUCLEOTIDE SEQUENCE</scope>
    <source>
        <strain evidence="1">NRRL 2769</strain>
    </source>
</reference>
<organism evidence="1 2">
    <name type="scientific">Entomortierella chlamydospora</name>
    <dbReference type="NCBI Taxonomy" id="101097"/>
    <lineage>
        <taxon>Eukaryota</taxon>
        <taxon>Fungi</taxon>
        <taxon>Fungi incertae sedis</taxon>
        <taxon>Mucoromycota</taxon>
        <taxon>Mortierellomycotina</taxon>
        <taxon>Mortierellomycetes</taxon>
        <taxon>Mortierellales</taxon>
        <taxon>Mortierellaceae</taxon>
        <taxon>Entomortierella</taxon>
    </lineage>
</organism>
<dbReference type="AlphaFoldDB" id="A0A9P6MHC7"/>
<gene>
    <name evidence="1" type="ORF">BGZ80_006257</name>
</gene>
<name>A0A9P6MHC7_9FUNG</name>
<protein>
    <submittedName>
        <fullName evidence="1">Uncharacterized protein</fullName>
    </submittedName>
</protein>
<proteinExistence type="predicted"/>
<feature type="non-terminal residue" evidence="1">
    <location>
        <position position="1"/>
    </location>
</feature>
<evidence type="ECO:0000313" key="2">
    <source>
        <dbReference type="Proteomes" id="UP000703661"/>
    </source>
</evidence>
<comment type="caution">
    <text evidence="1">The sequence shown here is derived from an EMBL/GenBank/DDBJ whole genome shotgun (WGS) entry which is preliminary data.</text>
</comment>